<name>A0A1H7JKK1_AQUAM</name>
<keyword evidence="2" id="KW-1185">Reference proteome</keyword>
<dbReference type="AlphaFoldDB" id="A0A1H7JKK1"/>
<reference evidence="1 2" key="1">
    <citation type="submission" date="2016-10" db="EMBL/GenBank/DDBJ databases">
        <authorList>
            <person name="de Groot N.N."/>
        </authorList>
    </citation>
    <scope>NUCLEOTIDE SEQUENCE [LARGE SCALE GENOMIC DNA]</scope>
    <source>
        <strain evidence="1 2">DSM 25232</strain>
    </source>
</reference>
<accession>A0A1H7JKK1</accession>
<evidence type="ECO:0000313" key="2">
    <source>
        <dbReference type="Proteomes" id="UP000198521"/>
    </source>
</evidence>
<evidence type="ECO:0008006" key="3">
    <source>
        <dbReference type="Google" id="ProtNLM"/>
    </source>
</evidence>
<dbReference type="STRING" id="1038014.SAMN04487910_1022"/>
<dbReference type="EMBL" id="FOAB01000002">
    <property type="protein sequence ID" value="SEK75091.1"/>
    <property type="molecule type" value="Genomic_DNA"/>
</dbReference>
<protein>
    <recommendedName>
        <fullName evidence="3">Carboxypeptidase regulatory-like domain-containing protein</fullName>
    </recommendedName>
</protein>
<dbReference type="OrthoDB" id="1446904at2"/>
<dbReference type="RefSeq" id="WP_091406334.1">
    <property type="nucleotide sequence ID" value="NZ_FOAB01000002.1"/>
</dbReference>
<proteinExistence type="predicted"/>
<dbReference type="Proteomes" id="UP000198521">
    <property type="component" value="Unassembled WGS sequence"/>
</dbReference>
<evidence type="ECO:0000313" key="1">
    <source>
        <dbReference type="EMBL" id="SEK75091.1"/>
    </source>
</evidence>
<gene>
    <name evidence="1" type="ORF">SAMN04487910_1022</name>
</gene>
<sequence length="125" mass="13894">MKKLVLILLVICTACNLDEQDTLDPVFCTDELRAGLEITVKDATVNDLFLTSGITVTIVDGDYTETLVNFDNTNLFVGAFERTGTYVITVRGDNYETFTSTVPIIVDKDICHVITESREIILQPN</sequence>
<organism evidence="1 2">
    <name type="scientific">Aquimarina amphilecti</name>
    <dbReference type="NCBI Taxonomy" id="1038014"/>
    <lineage>
        <taxon>Bacteria</taxon>
        <taxon>Pseudomonadati</taxon>
        <taxon>Bacteroidota</taxon>
        <taxon>Flavobacteriia</taxon>
        <taxon>Flavobacteriales</taxon>
        <taxon>Flavobacteriaceae</taxon>
        <taxon>Aquimarina</taxon>
    </lineage>
</organism>